<dbReference type="NCBIfam" id="TIGR00326">
    <property type="entry name" value="eubact_ribD"/>
    <property type="match status" value="1"/>
</dbReference>
<feature type="binding site" evidence="14">
    <location>
        <position position="186"/>
    </location>
    <ligand>
        <name>NADP(+)</name>
        <dbReference type="ChEBI" id="CHEBI:58349"/>
    </ligand>
</feature>
<comment type="cofactor">
    <cofactor evidence="12 15">
        <name>Zn(2+)</name>
        <dbReference type="ChEBI" id="CHEBI:29105"/>
    </cofactor>
    <text evidence="12 15">Binds 1 zinc ion.</text>
</comment>
<dbReference type="PROSITE" id="PS51747">
    <property type="entry name" value="CYT_DCMP_DEAMINASES_2"/>
    <property type="match status" value="1"/>
</dbReference>
<evidence type="ECO:0000256" key="12">
    <source>
        <dbReference type="PIRNR" id="PIRNR006769"/>
    </source>
</evidence>
<keyword evidence="8 12" id="KW-0862">Zinc</keyword>
<comment type="catalytic activity">
    <reaction evidence="12">
        <text>5-amino-6-(5-phospho-D-ribitylamino)uracil + NADP(+) = 5-amino-6-(5-phospho-D-ribosylamino)uracil + NADPH + H(+)</text>
        <dbReference type="Rhea" id="RHEA:17845"/>
        <dbReference type="ChEBI" id="CHEBI:15378"/>
        <dbReference type="ChEBI" id="CHEBI:57783"/>
        <dbReference type="ChEBI" id="CHEBI:58349"/>
        <dbReference type="ChEBI" id="CHEBI:58421"/>
        <dbReference type="ChEBI" id="CHEBI:58453"/>
        <dbReference type="EC" id="1.1.1.193"/>
    </reaction>
</comment>
<dbReference type="Pfam" id="PF01872">
    <property type="entry name" value="RibD_C"/>
    <property type="match status" value="1"/>
</dbReference>
<dbReference type="InterPro" id="IPR050765">
    <property type="entry name" value="Riboflavin_Biosynth_HTPR"/>
</dbReference>
<dbReference type="EC" id="3.5.4.26" evidence="12"/>
<dbReference type="GO" id="GO:0009231">
    <property type="term" value="P:riboflavin biosynthetic process"/>
    <property type="evidence" value="ECO:0007669"/>
    <property type="project" value="UniProtKB-KW"/>
</dbReference>
<comment type="pathway">
    <text evidence="3 12">Cofactor biosynthesis; riboflavin biosynthesis; 5-amino-6-(D-ribitylamino)uracil from GTP: step 3/4.</text>
</comment>
<dbReference type="GO" id="GO:0008835">
    <property type="term" value="F:diaminohydroxyphosphoribosylaminopyrimidine deaminase activity"/>
    <property type="evidence" value="ECO:0007669"/>
    <property type="project" value="UniProtKB-EC"/>
</dbReference>
<evidence type="ECO:0000313" key="18">
    <source>
        <dbReference type="Proteomes" id="UP000683507"/>
    </source>
</evidence>
<feature type="active site" description="Proton donor" evidence="13">
    <location>
        <position position="60"/>
    </location>
</feature>
<dbReference type="GO" id="GO:0008703">
    <property type="term" value="F:5-amino-6-(5-phosphoribosylamino)uracil reductase activity"/>
    <property type="evidence" value="ECO:0007669"/>
    <property type="project" value="UniProtKB-EC"/>
</dbReference>
<comment type="pathway">
    <text evidence="2 12">Cofactor biosynthesis; riboflavin biosynthesis; 5-amino-6-(D-ribitylamino)uracil from GTP: step 2/4.</text>
</comment>
<dbReference type="PROSITE" id="PS00903">
    <property type="entry name" value="CYT_DCMP_DEAMINASES_1"/>
    <property type="match status" value="1"/>
</dbReference>
<comment type="catalytic activity">
    <reaction evidence="12">
        <text>2,5-diamino-6-hydroxy-4-(5-phosphoribosylamino)-pyrimidine + H2O + H(+) = 5-amino-6-(5-phospho-D-ribosylamino)uracil + NH4(+)</text>
        <dbReference type="Rhea" id="RHEA:21868"/>
        <dbReference type="ChEBI" id="CHEBI:15377"/>
        <dbReference type="ChEBI" id="CHEBI:15378"/>
        <dbReference type="ChEBI" id="CHEBI:28938"/>
        <dbReference type="ChEBI" id="CHEBI:58453"/>
        <dbReference type="ChEBI" id="CHEBI:58614"/>
        <dbReference type="EC" id="3.5.4.26"/>
    </reaction>
</comment>
<evidence type="ECO:0000259" key="16">
    <source>
        <dbReference type="PROSITE" id="PS51747"/>
    </source>
</evidence>
<evidence type="ECO:0000256" key="1">
    <source>
        <dbReference type="ARBA" id="ARBA00002151"/>
    </source>
</evidence>
<feature type="binding site" evidence="14">
    <location>
        <position position="166"/>
    </location>
    <ligand>
        <name>NADP(+)</name>
        <dbReference type="ChEBI" id="CHEBI:58349"/>
    </ligand>
</feature>
<dbReference type="CDD" id="cd01284">
    <property type="entry name" value="Riboflavin_deaminase-reductase"/>
    <property type="match status" value="1"/>
</dbReference>
<dbReference type="InterPro" id="IPR016193">
    <property type="entry name" value="Cytidine_deaminase-like"/>
</dbReference>
<reference evidence="17" key="1">
    <citation type="submission" date="2021-04" db="EMBL/GenBank/DDBJ databases">
        <authorList>
            <person name="Rodrigo-Torres L."/>
            <person name="Arahal R. D."/>
            <person name="Lucena T."/>
        </authorList>
    </citation>
    <scope>NUCLEOTIDE SEQUENCE</scope>
    <source>
        <strain evidence="17">AS29M-1</strain>
    </source>
</reference>
<feature type="binding site" evidence="15">
    <location>
        <position position="96"/>
    </location>
    <ligand>
        <name>Zn(2+)</name>
        <dbReference type="ChEBI" id="CHEBI:29105"/>
        <note>catalytic</note>
    </ligand>
</feature>
<feature type="binding site" evidence="14">
    <location>
        <position position="212"/>
    </location>
    <ligand>
        <name>NADP(+)</name>
        <dbReference type="ChEBI" id="CHEBI:58349"/>
    </ligand>
</feature>
<dbReference type="Pfam" id="PF00383">
    <property type="entry name" value="dCMP_cyt_deam_1"/>
    <property type="match status" value="1"/>
</dbReference>
<comment type="similarity">
    <text evidence="4 12">In the N-terminal section; belongs to the cytidine and deoxycytidylate deaminase family.</text>
</comment>
<dbReference type="Gene3D" id="3.40.140.10">
    <property type="entry name" value="Cytidine Deaminase, domain 2"/>
    <property type="match status" value="1"/>
</dbReference>
<protein>
    <recommendedName>
        <fullName evidence="12">Riboflavin biosynthesis protein RibD</fullName>
    </recommendedName>
    <domain>
        <recommendedName>
            <fullName evidence="12">Diaminohydroxyphosphoribosylaminopyrimidine deaminase</fullName>
            <shortName evidence="12">DRAP deaminase</shortName>
            <ecNumber evidence="12">3.5.4.26</ecNumber>
        </recommendedName>
        <alternativeName>
            <fullName evidence="12">Riboflavin-specific deaminase</fullName>
        </alternativeName>
    </domain>
    <domain>
        <recommendedName>
            <fullName evidence="12">5-amino-6-(5-phosphoribosylamino)uracil reductase</fullName>
            <ecNumber evidence="12">1.1.1.193</ecNumber>
        </recommendedName>
        <alternativeName>
            <fullName evidence="12">HTP reductase</fullName>
        </alternativeName>
    </domain>
</protein>
<keyword evidence="10 12" id="KW-0560">Oxidoreductase</keyword>
<keyword evidence="6 12" id="KW-0686">Riboflavin biosynthesis</keyword>
<feature type="binding site" evidence="15">
    <location>
        <position position="58"/>
    </location>
    <ligand>
        <name>Zn(2+)</name>
        <dbReference type="ChEBI" id="CHEBI:29105"/>
        <note>catalytic</note>
    </ligand>
</feature>
<keyword evidence="12" id="KW-0378">Hydrolase</keyword>
<organism evidence="17 18">
    <name type="scientific">Parvicella tangerina</name>
    <dbReference type="NCBI Taxonomy" id="2829795"/>
    <lineage>
        <taxon>Bacteria</taxon>
        <taxon>Pseudomonadati</taxon>
        <taxon>Bacteroidota</taxon>
        <taxon>Flavobacteriia</taxon>
        <taxon>Flavobacteriales</taxon>
        <taxon>Parvicellaceae</taxon>
        <taxon>Parvicella</taxon>
    </lineage>
</organism>
<proteinExistence type="inferred from homology"/>
<evidence type="ECO:0000256" key="3">
    <source>
        <dbReference type="ARBA" id="ARBA00004910"/>
    </source>
</evidence>
<dbReference type="PANTHER" id="PTHR38011">
    <property type="entry name" value="DIHYDROFOLATE REDUCTASE FAMILY PROTEIN (AFU_ORTHOLOGUE AFUA_8G06820)"/>
    <property type="match status" value="1"/>
</dbReference>
<dbReference type="PANTHER" id="PTHR38011:SF7">
    <property type="entry name" value="2,5-DIAMINO-6-RIBOSYLAMINO-4(3H)-PYRIMIDINONE 5'-PHOSPHATE REDUCTASE"/>
    <property type="match status" value="1"/>
</dbReference>
<dbReference type="Gene3D" id="3.40.430.10">
    <property type="entry name" value="Dihydrofolate Reductase, subunit A"/>
    <property type="match status" value="1"/>
</dbReference>
<dbReference type="GO" id="GO:0008270">
    <property type="term" value="F:zinc ion binding"/>
    <property type="evidence" value="ECO:0007669"/>
    <property type="project" value="InterPro"/>
</dbReference>
<dbReference type="InterPro" id="IPR004794">
    <property type="entry name" value="Eubact_RibD"/>
</dbReference>
<evidence type="ECO:0000256" key="9">
    <source>
        <dbReference type="ARBA" id="ARBA00022857"/>
    </source>
</evidence>
<evidence type="ECO:0000256" key="4">
    <source>
        <dbReference type="ARBA" id="ARBA00005259"/>
    </source>
</evidence>
<feature type="binding site" evidence="15">
    <location>
        <position position="87"/>
    </location>
    <ligand>
        <name>Zn(2+)</name>
        <dbReference type="ChEBI" id="CHEBI:29105"/>
        <note>catalytic</note>
    </ligand>
</feature>
<evidence type="ECO:0000256" key="8">
    <source>
        <dbReference type="ARBA" id="ARBA00022833"/>
    </source>
</evidence>
<dbReference type="InterPro" id="IPR002125">
    <property type="entry name" value="CMP_dCMP_dom"/>
</dbReference>
<evidence type="ECO:0000256" key="2">
    <source>
        <dbReference type="ARBA" id="ARBA00004882"/>
    </source>
</evidence>
<dbReference type="KEGG" id="ptan:CRYO30217_00993"/>
<sequence length="339" mass="38474">MPTTMPKEEVDNFYMRRCLELAELGRQFVAPNPMVGAVLVFQDRIIGEGFHQRFGEAHAEVNAIHSVKKSDRHLIPKSTLYVSLEPCSHHGKTPPCSDLIVENNIPKVIIACTDSFSEVAGKGIQKLRDSGVDVKVGMLEKQARELNNRFFTFHEQKRPYIILKWAQTRDGFLDRERKHKKAEINWITQSETQQLTHQWRAEEAGILVGHQTIVKDNPSLTVRAVDGKNPVRIILSSKDSIPSDANILNKDAETIFFNIRNKSLTELLEDLYNKDIQSVIVEGGSKTLQLFLDHNIWDEARVLIGSKNFKTGISAPSIRGKLTDRFTFGKDLIQLYENA</sequence>
<evidence type="ECO:0000256" key="10">
    <source>
        <dbReference type="ARBA" id="ARBA00023002"/>
    </source>
</evidence>
<dbReference type="EC" id="1.1.1.193" evidence="12"/>
<keyword evidence="18" id="KW-1185">Reference proteome</keyword>
<evidence type="ECO:0000256" key="14">
    <source>
        <dbReference type="PIRSR" id="PIRSR006769-2"/>
    </source>
</evidence>
<evidence type="ECO:0000256" key="11">
    <source>
        <dbReference type="ARBA" id="ARBA00023268"/>
    </source>
</evidence>
<feature type="binding site" evidence="14">
    <location>
        <position position="237"/>
    </location>
    <ligand>
        <name>NADP(+)</name>
        <dbReference type="ChEBI" id="CHEBI:58349"/>
    </ligand>
</feature>
<evidence type="ECO:0000256" key="5">
    <source>
        <dbReference type="ARBA" id="ARBA00007417"/>
    </source>
</evidence>
<evidence type="ECO:0000256" key="15">
    <source>
        <dbReference type="PIRSR" id="PIRSR006769-3"/>
    </source>
</evidence>
<keyword evidence="11" id="KW-0511">Multifunctional enzyme</keyword>
<evidence type="ECO:0000256" key="7">
    <source>
        <dbReference type="ARBA" id="ARBA00022723"/>
    </source>
</evidence>
<dbReference type="InterPro" id="IPR016192">
    <property type="entry name" value="APOBEC/CMP_deaminase_Zn-bd"/>
</dbReference>
<evidence type="ECO:0000313" key="17">
    <source>
        <dbReference type="EMBL" id="CAG5079631.1"/>
    </source>
</evidence>
<dbReference type="InterPro" id="IPR024072">
    <property type="entry name" value="DHFR-like_dom_sf"/>
</dbReference>
<dbReference type="SUPFAM" id="SSF53927">
    <property type="entry name" value="Cytidine deaminase-like"/>
    <property type="match status" value="1"/>
</dbReference>
<feature type="binding site" evidence="14">
    <location>
        <position position="282"/>
    </location>
    <ligand>
        <name>substrate</name>
    </ligand>
</feature>
<comment type="function">
    <text evidence="1 12">Converts 2,5-diamino-6-(ribosylamino)-4(3h)-pyrimidinone 5'-phosphate into 5-amino-6-(ribosylamino)-2,4(1h,3h)-pyrimidinedione 5'-phosphate.</text>
</comment>
<feature type="domain" description="CMP/dCMP-type deaminase" evidence="16">
    <location>
        <begin position="9"/>
        <end position="135"/>
    </location>
</feature>
<dbReference type="InterPro" id="IPR002734">
    <property type="entry name" value="RibDG_C"/>
</dbReference>
<dbReference type="EMBL" id="OU015584">
    <property type="protein sequence ID" value="CAG5079631.1"/>
    <property type="molecule type" value="Genomic_DNA"/>
</dbReference>
<feature type="binding site" evidence="14">
    <location>
        <position position="223"/>
    </location>
    <ligand>
        <name>substrate</name>
    </ligand>
</feature>
<keyword evidence="9 12" id="KW-0521">NADP</keyword>
<feature type="binding site" evidence="14">
    <location>
        <position position="216"/>
    </location>
    <ligand>
        <name>NADP(+)</name>
        <dbReference type="ChEBI" id="CHEBI:58349"/>
    </ligand>
</feature>
<name>A0A916JKW9_9FLAO</name>
<evidence type="ECO:0000256" key="6">
    <source>
        <dbReference type="ARBA" id="ARBA00022619"/>
    </source>
</evidence>
<dbReference type="SUPFAM" id="SSF53597">
    <property type="entry name" value="Dihydrofolate reductase-like"/>
    <property type="match status" value="1"/>
</dbReference>
<comment type="similarity">
    <text evidence="5 12">In the C-terminal section; belongs to the HTP reductase family.</text>
</comment>
<dbReference type="Proteomes" id="UP000683507">
    <property type="component" value="Chromosome"/>
</dbReference>
<evidence type="ECO:0000256" key="13">
    <source>
        <dbReference type="PIRSR" id="PIRSR006769-1"/>
    </source>
</evidence>
<dbReference type="AlphaFoldDB" id="A0A916JKW9"/>
<keyword evidence="7 12" id="KW-0479">Metal-binding</keyword>
<feature type="binding site" evidence="14">
    <location>
        <position position="220"/>
    </location>
    <ligand>
        <name>substrate</name>
    </ligand>
</feature>
<gene>
    <name evidence="17" type="primary">ribD</name>
    <name evidence="17" type="ORF">CRYO30217_00993</name>
</gene>
<feature type="binding site" evidence="14">
    <location>
        <position position="200"/>
    </location>
    <ligand>
        <name>substrate</name>
    </ligand>
</feature>
<accession>A0A916JKW9</accession>
<dbReference type="PIRSF" id="PIRSF006769">
    <property type="entry name" value="RibD"/>
    <property type="match status" value="1"/>
</dbReference>